<protein>
    <submittedName>
        <fullName evidence="1">Uncharacterized protein</fullName>
    </submittedName>
</protein>
<name>A0A9P3GTA2_9APHY</name>
<accession>A0A9P3GTA2</accession>
<reference evidence="1 2" key="1">
    <citation type="submission" date="2021-08" db="EMBL/GenBank/DDBJ databases">
        <title>Draft Genome Sequence of Phanerochaete sordida strain YK-624.</title>
        <authorList>
            <person name="Mori T."/>
            <person name="Dohra H."/>
            <person name="Suzuki T."/>
            <person name="Kawagishi H."/>
            <person name="Hirai H."/>
        </authorList>
    </citation>
    <scope>NUCLEOTIDE SEQUENCE [LARGE SCALE GENOMIC DNA]</scope>
    <source>
        <strain evidence="1 2">YK-624</strain>
    </source>
</reference>
<sequence>MRSLVCVEHEDWDGTLDAIEHQGGKAGRDWVNDKRKSGFAFQGMCWFHSRIPLDIWQAGEPHSNMIEALHADANREGTGCSLLGGVARGRHLDETKMKSLEVQEATGVDSHYNFRGNTEKALRSLKLQQRSRRKVQATGDADILAANGRLDKTIYSLQRARSRFTATSQLALQRPDSGQVEKARRSVANAQTAYEKALQRSRNLIGTGTGSVKLKWPEFVQGHSEA</sequence>
<evidence type="ECO:0000313" key="1">
    <source>
        <dbReference type="EMBL" id="GJF00884.1"/>
    </source>
</evidence>
<dbReference type="Proteomes" id="UP000703269">
    <property type="component" value="Unassembled WGS sequence"/>
</dbReference>
<dbReference type="EMBL" id="BPQB01000227">
    <property type="protein sequence ID" value="GJF00884.1"/>
    <property type="molecule type" value="Genomic_DNA"/>
</dbReference>
<proteinExistence type="predicted"/>
<dbReference type="OrthoDB" id="3268409at2759"/>
<evidence type="ECO:0000313" key="2">
    <source>
        <dbReference type="Proteomes" id="UP000703269"/>
    </source>
</evidence>
<organism evidence="1 2">
    <name type="scientific">Phanerochaete sordida</name>
    <dbReference type="NCBI Taxonomy" id="48140"/>
    <lineage>
        <taxon>Eukaryota</taxon>
        <taxon>Fungi</taxon>
        <taxon>Dikarya</taxon>
        <taxon>Basidiomycota</taxon>
        <taxon>Agaricomycotina</taxon>
        <taxon>Agaricomycetes</taxon>
        <taxon>Polyporales</taxon>
        <taxon>Phanerochaetaceae</taxon>
        <taxon>Phanerochaete</taxon>
    </lineage>
</organism>
<dbReference type="AlphaFoldDB" id="A0A9P3GTA2"/>
<keyword evidence="2" id="KW-1185">Reference proteome</keyword>
<gene>
    <name evidence="1" type="ORF">PsYK624_171860</name>
</gene>
<comment type="caution">
    <text evidence="1">The sequence shown here is derived from an EMBL/GenBank/DDBJ whole genome shotgun (WGS) entry which is preliminary data.</text>
</comment>